<feature type="chain" id="PRO_5047299876" evidence="1">
    <location>
        <begin position="32"/>
        <end position="299"/>
    </location>
</feature>
<keyword evidence="1" id="KW-0732">Signal</keyword>
<gene>
    <name evidence="3" type="ORF">AACH11_22365</name>
</gene>
<dbReference type="EMBL" id="JBBUTF010000029">
    <property type="protein sequence ID" value="MEK8028713.1"/>
    <property type="molecule type" value="Genomic_DNA"/>
</dbReference>
<feature type="domain" description="Ice-binding protein C-terminal" evidence="2">
    <location>
        <begin position="273"/>
        <end position="298"/>
    </location>
</feature>
<evidence type="ECO:0000313" key="4">
    <source>
        <dbReference type="Proteomes" id="UP001368500"/>
    </source>
</evidence>
<evidence type="ECO:0000259" key="2">
    <source>
        <dbReference type="Pfam" id="PF07589"/>
    </source>
</evidence>
<keyword evidence="4" id="KW-1185">Reference proteome</keyword>
<dbReference type="InterPro" id="IPR013424">
    <property type="entry name" value="Ice-binding_C"/>
</dbReference>
<accession>A0ABU9BGR6</accession>
<name>A0ABU9BGR6_9BURK</name>
<proteinExistence type="predicted"/>
<sequence length="299" mass="30604">MTLSLRAFLSSPAVLRSSLAALALVPAIGHAAGTFVIDGGNVLSDSVGLNADANHVLSGTGSVAIGGGTTVGVNWTSTQSGLLEAPAALYDFGLFWGSGSSAAIMSPFVGDATSARNPSFALTLDFSQGLNGLTLTDRAHWMSEYATWTISWTGASSSGTWTTNATAPWTEAYVGSSATQVADGAFASGTAIRFDYDGVQANNGLNNYNFSDWTLALPDNVTSVTIQADFAVPASTFIGALPDLGALTYRSHIGYDEVALNFDSVSVAAVTAAVPEPGSYALMLAGLGLVGAVARRRRG</sequence>
<organism evidence="3 4">
    <name type="scientific">Pseudaquabacterium rugosum</name>
    <dbReference type="NCBI Taxonomy" id="2984194"/>
    <lineage>
        <taxon>Bacteria</taxon>
        <taxon>Pseudomonadati</taxon>
        <taxon>Pseudomonadota</taxon>
        <taxon>Betaproteobacteria</taxon>
        <taxon>Burkholderiales</taxon>
        <taxon>Sphaerotilaceae</taxon>
        <taxon>Pseudaquabacterium</taxon>
    </lineage>
</organism>
<dbReference type="NCBIfam" id="NF035944">
    <property type="entry name" value="PEPxxWA-CTERM"/>
    <property type="match status" value="1"/>
</dbReference>
<reference evidence="3 4" key="1">
    <citation type="submission" date="2024-04" db="EMBL/GenBank/DDBJ databases">
        <title>Novel species of the genus Ideonella isolated from streams.</title>
        <authorList>
            <person name="Lu H."/>
        </authorList>
    </citation>
    <scope>NUCLEOTIDE SEQUENCE [LARGE SCALE GENOMIC DNA]</scope>
    <source>
        <strain evidence="3 4">BYS139W</strain>
    </source>
</reference>
<evidence type="ECO:0000256" key="1">
    <source>
        <dbReference type="SAM" id="SignalP"/>
    </source>
</evidence>
<dbReference type="Pfam" id="PF07589">
    <property type="entry name" value="PEP-CTERM"/>
    <property type="match status" value="1"/>
</dbReference>
<protein>
    <submittedName>
        <fullName evidence="3">PEP-CTERM sorting domain-containing protein</fullName>
    </submittedName>
</protein>
<feature type="signal peptide" evidence="1">
    <location>
        <begin position="1"/>
        <end position="31"/>
    </location>
</feature>
<dbReference type="Proteomes" id="UP001368500">
    <property type="component" value="Unassembled WGS sequence"/>
</dbReference>
<comment type="caution">
    <text evidence="3">The sequence shown here is derived from an EMBL/GenBank/DDBJ whole genome shotgun (WGS) entry which is preliminary data.</text>
</comment>
<dbReference type="NCBIfam" id="TIGR02595">
    <property type="entry name" value="PEP_CTERM"/>
    <property type="match status" value="1"/>
</dbReference>
<evidence type="ECO:0000313" key="3">
    <source>
        <dbReference type="EMBL" id="MEK8028713.1"/>
    </source>
</evidence>